<evidence type="ECO:0000313" key="3">
    <source>
        <dbReference type="Proteomes" id="UP001642409"/>
    </source>
</evidence>
<reference evidence="2 3" key="2">
    <citation type="submission" date="2024-07" db="EMBL/GenBank/DDBJ databases">
        <authorList>
            <person name="Akdeniz Z."/>
        </authorList>
    </citation>
    <scope>NUCLEOTIDE SEQUENCE [LARGE SCALE GENOMIC DNA]</scope>
</reference>
<organism evidence="1">
    <name type="scientific">Hexamita inflata</name>
    <dbReference type="NCBI Taxonomy" id="28002"/>
    <lineage>
        <taxon>Eukaryota</taxon>
        <taxon>Metamonada</taxon>
        <taxon>Diplomonadida</taxon>
        <taxon>Hexamitidae</taxon>
        <taxon>Hexamitinae</taxon>
        <taxon>Hexamita</taxon>
    </lineage>
</organism>
<gene>
    <name evidence="2" type="ORF">HINF_LOCUS12727</name>
    <name evidence="1" type="ORF">HINF_LOCUS17258</name>
</gene>
<dbReference type="Proteomes" id="UP001642409">
    <property type="component" value="Unassembled WGS sequence"/>
</dbReference>
<dbReference type="AlphaFoldDB" id="A0AA86P1Z8"/>
<accession>A0AA86P1Z8</accession>
<sequence length="126" mass="14479">MKLPHLGNADASFQCHVQQLNSFLKTETVFLQLFDLETPSRSTINVQLPMLCIIEQLADFPQIKSQLHQGTHLDQYPQPFSDQQEASFPIDMSRISLQMRQIAQGLCLVRIDDIQSLKYVDFVDIE</sequence>
<keyword evidence="3" id="KW-1185">Reference proteome</keyword>
<name>A0AA86P1Z8_9EUKA</name>
<reference evidence="1" key="1">
    <citation type="submission" date="2023-06" db="EMBL/GenBank/DDBJ databases">
        <authorList>
            <person name="Kurt Z."/>
        </authorList>
    </citation>
    <scope>NUCLEOTIDE SEQUENCE</scope>
</reference>
<evidence type="ECO:0000313" key="2">
    <source>
        <dbReference type="EMBL" id="CAL5992740.1"/>
    </source>
</evidence>
<evidence type="ECO:0000313" key="1">
    <source>
        <dbReference type="EMBL" id="CAI9929613.1"/>
    </source>
</evidence>
<proteinExistence type="predicted"/>
<dbReference type="EMBL" id="CAXDID020000029">
    <property type="protein sequence ID" value="CAL5992740.1"/>
    <property type="molecule type" value="Genomic_DNA"/>
</dbReference>
<comment type="caution">
    <text evidence="1">The sequence shown here is derived from an EMBL/GenBank/DDBJ whole genome shotgun (WGS) entry which is preliminary data.</text>
</comment>
<protein>
    <submittedName>
        <fullName evidence="2">Hypothetical_protein</fullName>
    </submittedName>
</protein>
<dbReference type="EMBL" id="CATOUU010000440">
    <property type="protein sequence ID" value="CAI9929613.1"/>
    <property type="molecule type" value="Genomic_DNA"/>
</dbReference>